<reference evidence="14 15" key="1">
    <citation type="submission" date="2019-12" db="EMBL/GenBank/DDBJ databases">
        <title>Genomic-based taxomic classification of the family Erythrobacteraceae.</title>
        <authorList>
            <person name="Xu L."/>
        </authorList>
    </citation>
    <scope>NUCLEOTIDE SEQUENCE [LARGE SCALE GENOMIC DNA]</scope>
    <source>
        <strain evidence="14 15">CGMCC 1.8703</strain>
    </source>
</reference>
<feature type="region of interest" description="Disordered" evidence="11">
    <location>
        <begin position="120"/>
        <end position="139"/>
    </location>
</feature>
<protein>
    <recommendedName>
        <fullName evidence="10">Protein TonB</fullName>
    </recommendedName>
</protein>
<evidence type="ECO:0000259" key="12">
    <source>
        <dbReference type="PROSITE" id="PS52015"/>
    </source>
</evidence>
<dbReference type="PRINTS" id="PR01374">
    <property type="entry name" value="TONBPROTEIN"/>
</dbReference>
<comment type="caution">
    <text evidence="14">The sequence shown here is derived from an EMBL/GenBank/DDBJ whole genome shotgun (WGS) entry which is preliminary data.</text>
</comment>
<evidence type="ECO:0000256" key="2">
    <source>
        <dbReference type="ARBA" id="ARBA00006555"/>
    </source>
</evidence>
<dbReference type="SUPFAM" id="SSF74653">
    <property type="entry name" value="TolA/TonB C-terminal domain"/>
    <property type="match status" value="1"/>
</dbReference>
<dbReference type="Pfam" id="PF03544">
    <property type="entry name" value="TonB_C"/>
    <property type="match status" value="1"/>
</dbReference>
<evidence type="ECO:0000256" key="3">
    <source>
        <dbReference type="ARBA" id="ARBA00022448"/>
    </source>
</evidence>
<keyword evidence="8 10" id="KW-1133">Transmembrane helix</keyword>
<name>A0A6I4UCU7_9SPHN</name>
<sequence>MIDMGAGRSHWMLGGGFAIAGHAAVLAGVLLVNTGPVEPPVEDPVVLVELPPQAAPAPAPAVVQPVQQQADYVPPQTLPPRVEAPRVNAPLPREFVATPPPPRPRPAAPAAPPRAALAIAPAGSGTGTAATPGDDPKAKREEADYYSLLSAHLNRKKRYPSEAKKARQQGVVTVRFTVHADGRISGSSIRTSSGHDLLDQATLDLMERVAPLPRFPRSMTRDRVTISLPIDYSLRTK</sequence>
<evidence type="ECO:0000256" key="5">
    <source>
        <dbReference type="ARBA" id="ARBA00022519"/>
    </source>
</evidence>
<dbReference type="GO" id="GO:0015031">
    <property type="term" value="P:protein transport"/>
    <property type="evidence" value="ECO:0007669"/>
    <property type="project" value="UniProtKB-UniRule"/>
</dbReference>
<dbReference type="Proteomes" id="UP001238601">
    <property type="component" value="Unassembled WGS sequence"/>
</dbReference>
<dbReference type="EMBL" id="WTYG01000004">
    <property type="protein sequence ID" value="MXP36722.1"/>
    <property type="molecule type" value="Genomic_DNA"/>
</dbReference>
<evidence type="ECO:0000313" key="13">
    <source>
        <dbReference type="EMBL" id="MDQ0566932.1"/>
    </source>
</evidence>
<comment type="similarity">
    <text evidence="2 10">Belongs to the TonB family.</text>
</comment>
<dbReference type="AlphaFoldDB" id="A0A6I4UCU7"/>
<evidence type="ECO:0000256" key="8">
    <source>
        <dbReference type="ARBA" id="ARBA00022989"/>
    </source>
</evidence>
<dbReference type="NCBIfam" id="TIGR01352">
    <property type="entry name" value="tonB_Cterm"/>
    <property type="match status" value="1"/>
</dbReference>
<evidence type="ECO:0000256" key="11">
    <source>
        <dbReference type="SAM" id="MobiDB-lite"/>
    </source>
</evidence>
<dbReference type="InterPro" id="IPR006260">
    <property type="entry name" value="TonB/TolA_C"/>
</dbReference>
<dbReference type="Gene3D" id="3.30.1150.10">
    <property type="match status" value="1"/>
</dbReference>
<dbReference type="GO" id="GO:0098797">
    <property type="term" value="C:plasma membrane protein complex"/>
    <property type="evidence" value="ECO:0007669"/>
    <property type="project" value="TreeGrafter"/>
</dbReference>
<gene>
    <name evidence="14" type="ORF">GRI55_13255</name>
    <name evidence="13" type="ORF">QOZ97_002479</name>
</gene>
<keyword evidence="10" id="KW-0735">Signal-anchor</keyword>
<feature type="region of interest" description="Disordered" evidence="11">
    <location>
        <begin position="73"/>
        <end position="113"/>
    </location>
</feature>
<keyword evidence="3 10" id="KW-0813">Transport</keyword>
<reference evidence="13 16" key="2">
    <citation type="submission" date="2023-07" db="EMBL/GenBank/DDBJ databases">
        <title>Genomic Encyclopedia of Type Strains, Phase IV (KMG-IV): sequencing the most valuable type-strain genomes for metagenomic binning, comparative biology and taxonomic classification.</title>
        <authorList>
            <person name="Goeker M."/>
        </authorList>
    </citation>
    <scope>NUCLEOTIDE SEQUENCE [LARGE SCALE GENOMIC DNA]</scope>
    <source>
        <strain evidence="13 16">DSM 14432</strain>
    </source>
</reference>
<keyword evidence="6 10" id="KW-0812">Transmembrane</keyword>
<dbReference type="GO" id="GO:0030288">
    <property type="term" value="C:outer membrane-bounded periplasmic space"/>
    <property type="evidence" value="ECO:0007669"/>
    <property type="project" value="InterPro"/>
</dbReference>
<dbReference type="InterPro" id="IPR051045">
    <property type="entry name" value="TonB-dependent_transducer"/>
</dbReference>
<dbReference type="GO" id="GO:0031992">
    <property type="term" value="F:energy transducer activity"/>
    <property type="evidence" value="ECO:0007669"/>
    <property type="project" value="InterPro"/>
</dbReference>
<feature type="compositionally biased region" description="Low complexity" evidence="11">
    <location>
        <begin position="120"/>
        <end position="133"/>
    </location>
</feature>
<keyword evidence="9 10" id="KW-0472">Membrane</keyword>
<evidence type="ECO:0000256" key="9">
    <source>
        <dbReference type="ARBA" id="ARBA00023136"/>
    </source>
</evidence>
<feature type="compositionally biased region" description="Pro residues" evidence="11">
    <location>
        <begin position="98"/>
        <end position="112"/>
    </location>
</feature>
<keyword evidence="16" id="KW-1185">Reference proteome</keyword>
<proteinExistence type="inferred from homology"/>
<evidence type="ECO:0000256" key="10">
    <source>
        <dbReference type="RuleBase" id="RU362123"/>
    </source>
</evidence>
<dbReference type="GO" id="GO:0055085">
    <property type="term" value="P:transmembrane transport"/>
    <property type="evidence" value="ECO:0007669"/>
    <property type="project" value="InterPro"/>
</dbReference>
<evidence type="ECO:0000313" key="14">
    <source>
        <dbReference type="EMBL" id="MXP36722.1"/>
    </source>
</evidence>
<keyword evidence="7 10" id="KW-0653">Protein transport</keyword>
<evidence type="ECO:0000256" key="1">
    <source>
        <dbReference type="ARBA" id="ARBA00004383"/>
    </source>
</evidence>
<evidence type="ECO:0000256" key="6">
    <source>
        <dbReference type="ARBA" id="ARBA00022692"/>
    </source>
</evidence>
<organism evidence="14 15">
    <name type="scientific">Qipengyuania citrea</name>
    <dbReference type="NCBI Taxonomy" id="225971"/>
    <lineage>
        <taxon>Bacteria</taxon>
        <taxon>Pseudomonadati</taxon>
        <taxon>Pseudomonadota</taxon>
        <taxon>Alphaproteobacteria</taxon>
        <taxon>Sphingomonadales</taxon>
        <taxon>Erythrobacteraceae</taxon>
        <taxon>Qipengyuania</taxon>
    </lineage>
</organism>
<keyword evidence="5 10" id="KW-0997">Cell inner membrane</keyword>
<evidence type="ECO:0000313" key="16">
    <source>
        <dbReference type="Proteomes" id="UP001238601"/>
    </source>
</evidence>
<evidence type="ECO:0000256" key="7">
    <source>
        <dbReference type="ARBA" id="ARBA00022927"/>
    </source>
</evidence>
<accession>A0A6I4UCU7</accession>
<evidence type="ECO:0000313" key="15">
    <source>
        <dbReference type="Proteomes" id="UP000439914"/>
    </source>
</evidence>
<evidence type="ECO:0000256" key="4">
    <source>
        <dbReference type="ARBA" id="ARBA00022475"/>
    </source>
</evidence>
<dbReference type="InterPro" id="IPR003538">
    <property type="entry name" value="TonB"/>
</dbReference>
<dbReference type="GO" id="GO:0015891">
    <property type="term" value="P:siderophore transport"/>
    <property type="evidence" value="ECO:0007669"/>
    <property type="project" value="InterPro"/>
</dbReference>
<feature type="domain" description="TonB C-terminal" evidence="12">
    <location>
        <begin position="144"/>
        <end position="237"/>
    </location>
</feature>
<dbReference type="PROSITE" id="PS52015">
    <property type="entry name" value="TONB_CTD"/>
    <property type="match status" value="1"/>
</dbReference>
<dbReference type="InterPro" id="IPR037682">
    <property type="entry name" value="TonB_C"/>
</dbReference>
<comment type="function">
    <text evidence="10">Interacts with outer membrane receptor proteins that carry out high-affinity binding and energy dependent uptake into the periplasmic space of specific substrates. It could act to transduce energy from the cytoplasmic membrane to specific energy-requiring processes in the outer membrane, resulting in the release into the periplasm of ligands bound by these outer membrane proteins.</text>
</comment>
<feature type="transmembrane region" description="Helical" evidence="10">
    <location>
        <begin position="12"/>
        <end position="32"/>
    </location>
</feature>
<dbReference type="PANTHER" id="PTHR33446:SF2">
    <property type="entry name" value="PROTEIN TONB"/>
    <property type="match status" value="1"/>
</dbReference>
<dbReference type="Proteomes" id="UP000439914">
    <property type="component" value="Unassembled WGS sequence"/>
</dbReference>
<dbReference type="EMBL" id="JAUSWK010000003">
    <property type="protein sequence ID" value="MDQ0566932.1"/>
    <property type="molecule type" value="Genomic_DNA"/>
</dbReference>
<dbReference type="PANTHER" id="PTHR33446">
    <property type="entry name" value="PROTEIN TONB-RELATED"/>
    <property type="match status" value="1"/>
</dbReference>
<comment type="subcellular location">
    <subcellularLocation>
        <location evidence="1 10">Cell inner membrane</location>
        <topology evidence="1 10">Single-pass membrane protein</topology>
        <orientation evidence="1 10">Periplasmic side</orientation>
    </subcellularLocation>
</comment>
<keyword evidence="4 10" id="KW-1003">Cell membrane</keyword>